<dbReference type="InterPro" id="IPR036388">
    <property type="entry name" value="WH-like_DNA-bd_sf"/>
</dbReference>
<dbReference type="SUPFAM" id="SSF52540">
    <property type="entry name" value="P-loop containing nucleoside triphosphate hydrolases"/>
    <property type="match status" value="1"/>
</dbReference>
<gene>
    <name evidence="3" type="ORF">HZU44_17230</name>
</gene>
<dbReference type="PANTHER" id="PTHR47691">
    <property type="entry name" value="REGULATOR-RELATED"/>
    <property type="match status" value="1"/>
</dbReference>
<dbReference type="SUPFAM" id="SSF46894">
    <property type="entry name" value="C-terminal effector domain of the bipartite response regulators"/>
    <property type="match status" value="1"/>
</dbReference>
<feature type="domain" description="HTH luxR-type" evidence="2">
    <location>
        <begin position="747"/>
        <end position="812"/>
    </location>
</feature>
<dbReference type="InterPro" id="IPR011990">
    <property type="entry name" value="TPR-like_helical_dom_sf"/>
</dbReference>
<evidence type="ECO:0000259" key="2">
    <source>
        <dbReference type="PROSITE" id="PS50043"/>
    </source>
</evidence>
<dbReference type="Gene3D" id="1.25.40.10">
    <property type="entry name" value="Tetratricopeptide repeat domain"/>
    <property type="match status" value="1"/>
</dbReference>
<dbReference type="InterPro" id="IPR000792">
    <property type="entry name" value="Tscrpt_reg_LuxR_C"/>
</dbReference>
<dbReference type="EMBL" id="CP058905">
    <property type="protein sequence ID" value="QLJ96661.1"/>
    <property type="molecule type" value="Genomic_DNA"/>
</dbReference>
<dbReference type="PANTHER" id="PTHR47691:SF3">
    <property type="entry name" value="HTH-TYPE TRANSCRIPTIONAL REGULATOR RV0890C-RELATED"/>
    <property type="match status" value="1"/>
</dbReference>
<dbReference type="AlphaFoldDB" id="A0A7D5Y6K0"/>
<dbReference type="GO" id="GO:0006355">
    <property type="term" value="P:regulation of DNA-templated transcription"/>
    <property type="evidence" value="ECO:0007669"/>
    <property type="project" value="InterPro"/>
</dbReference>
<dbReference type="CDD" id="cd06170">
    <property type="entry name" value="LuxR_C_like"/>
    <property type="match status" value="1"/>
</dbReference>
<dbReference type="Pfam" id="PF00196">
    <property type="entry name" value="GerE"/>
    <property type="match status" value="1"/>
</dbReference>
<proteinExistence type="predicted"/>
<dbReference type="PROSITE" id="PS50043">
    <property type="entry name" value="HTH_LUXR_2"/>
    <property type="match status" value="1"/>
</dbReference>
<sequence length="813" mass="88483">MNSLPSVYCVTCGRRVAVRGDTRRAVPQRLYCSDACRQRAYRQRVARRRTTPTASAPALPDSPWGSAAIPRQLGKFVGRDRELRLLANLSANTLLTITGPPGVGKSRLAHHHVRRMRELQRLTRVRWADLAPAALAGDGQSHSITETLRSMGDGHAVWCDANREHPSTLVVDNADVDLDECAKLVMHLVSACPQMKILITSREPLRVPGEVVFGLNPLPLPPATEHPTIRDLLQSDAMQLFVERASTGNPGFTLSEHNAHAVAEVCRELDGVPLFLELAASRVGILSITELLSRLRQPVTVLTSGSRTASVRHSSFRAALDASYDLLDDQERAVFRQLSVLSEPFGLGLAMAVCGFDERGEANMIELLARLQAKSLLIASTNAFEQTEFRQLTPIRHYGSDRLDAAGETDEVWDRLATWTTAAARQVLDLRPGFGPPPSPSIQHYIARTAEWAMRRDDQRTVPLAAALVRYGTALGQSALVQHLSHRALLLSCDDTDRVRLLTEMAAMQQATGNVTGAESLSRQAVLISRRLPDRRLHRRALVALAASERALGHLADAQANARQALQLAQSGEDPEGVAECVESLATTAAVAGRLTEAARLVVDLTRVLRSLDGAAAAGVQCALGEIALLQGDVHRAEQHALDAARGLRDAPELFGRPLVLLAVVALRRGDRRRTLYLLQNAHALRNRLGHHHTSPLESLVETELRGFVSSCDPGEVAQARSAADSTSTDFLQTYALSSSPMDQPVSEPSADSLTRRQLVIAMLVAEGFTNRQIANRIGASPRTVAAELARIRSALHLRSRAQLAGWAQAILR</sequence>
<evidence type="ECO:0000256" key="1">
    <source>
        <dbReference type="SAM" id="MobiDB-lite"/>
    </source>
</evidence>
<dbReference type="SUPFAM" id="SSF48452">
    <property type="entry name" value="TPR-like"/>
    <property type="match status" value="1"/>
</dbReference>
<dbReference type="SMART" id="SM00421">
    <property type="entry name" value="HTH_LUXR"/>
    <property type="match status" value="1"/>
</dbReference>
<feature type="region of interest" description="Disordered" evidence="1">
    <location>
        <begin position="43"/>
        <end position="63"/>
    </location>
</feature>
<dbReference type="Gene3D" id="3.40.50.300">
    <property type="entry name" value="P-loop containing nucleotide triphosphate hydrolases"/>
    <property type="match status" value="1"/>
</dbReference>
<dbReference type="GO" id="GO:0003677">
    <property type="term" value="F:DNA binding"/>
    <property type="evidence" value="ECO:0007669"/>
    <property type="project" value="InterPro"/>
</dbReference>
<reference evidence="3" key="1">
    <citation type="submission" date="2020-08" db="EMBL/GenBank/DDBJ databases">
        <title>A bifunctional nitrone conjugated secondary metabolite targeting the ribosome.</title>
        <authorList>
            <person name="Limbrick E.M."/>
            <person name="Graf M."/>
            <person name="Derewacz D.K."/>
            <person name="Nguyen F."/>
            <person name="Spraggins J.M."/>
            <person name="Wieland M."/>
            <person name="Ynigez-Gutierrez A.E."/>
            <person name="Reisman B.J."/>
            <person name="Zinshteyn B."/>
            <person name="McCulloch K."/>
            <person name="Iverson T.M."/>
            <person name="Green R."/>
            <person name="Wilson D.N."/>
            <person name="Bachmann B.O."/>
        </authorList>
    </citation>
    <scope>NUCLEOTIDE SEQUENCE</scope>
    <source>
        <strain evidence="3">Africana</strain>
    </source>
</reference>
<name>A0A7D5Y6K0_9ACTN</name>
<dbReference type="InterPro" id="IPR027417">
    <property type="entry name" value="P-loop_NTPase"/>
</dbReference>
<organism evidence="3">
    <name type="scientific">Micromonospora carbonacea</name>
    <dbReference type="NCBI Taxonomy" id="47853"/>
    <lineage>
        <taxon>Bacteria</taxon>
        <taxon>Bacillati</taxon>
        <taxon>Actinomycetota</taxon>
        <taxon>Actinomycetes</taxon>
        <taxon>Micromonosporales</taxon>
        <taxon>Micromonosporaceae</taxon>
        <taxon>Micromonospora</taxon>
    </lineage>
</organism>
<dbReference type="Gene3D" id="1.10.10.10">
    <property type="entry name" value="Winged helix-like DNA-binding domain superfamily/Winged helix DNA-binding domain"/>
    <property type="match status" value="1"/>
</dbReference>
<dbReference type="InterPro" id="IPR016032">
    <property type="entry name" value="Sig_transdc_resp-reg_C-effctor"/>
</dbReference>
<accession>A0A7D5Y6K0</accession>
<evidence type="ECO:0000313" key="3">
    <source>
        <dbReference type="EMBL" id="QLJ96661.1"/>
    </source>
</evidence>
<protein>
    <recommendedName>
        <fullName evidence="2">HTH luxR-type domain-containing protein</fullName>
    </recommendedName>
</protein>